<comment type="caution">
    <text evidence="2">The sequence shown here is derived from an EMBL/GenBank/DDBJ whole genome shotgun (WGS) entry which is preliminary data.</text>
</comment>
<name>A0ABT7BJJ9_9CYAN</name>
<dbReference type="RefSeq" id="WP_283761998.1">
    <property type="nucleotide sequence ID" value="NZ_JAQPOK010000063.1"/>
</dbReference>
<dbReference type="EMBL" id="JAQPOK010000063">
    <property type="protein sequence ID" value="MDJ1178686.1"/>
    <property type="molecule type" value="Genomic_DNA"/>
</dbReference>
<evidence type="ECO:0000259" key="1">
    <source>
        <dbReference type="Pfam" id="PF13225"/>
    </source>
</evidence>
<organism evidence="2 3">
    <name type="scientific">Roseofilum halophilum BLCC-M91</name>
    <dbReference type="NCBI Taxonomy" id="3022259"/>
    <lineage>
        <taxon>Bacteria</taxon>
        <taxon>Bacillati</taxon>
        <taxon>Cyanobacteriota</taxon>
        <taxon>Cyanophyceae</taxon>
        <taxon>Desertifilales</taxon>
        <taxon>Desertifilaceae</taxon>
        <taxon>Roseofilum</taxon>
        <taxon>Roseofilum halophilum</taxon>
    </lineage>
</organism>
<protein>
    <submittedName>
        <fullName evidence="2">DUF4033 domain-containing protein</fullName>
    </submittedName>
</protein>
<gene>
    <name evidence="2" type="ORF">PJF56_07415</name>
</gene>
<evidence type="ECO:0000313" key="3">
    <source>
        <dbReference type="Proteomes" id="UP001231370"/>
    </source>
</evidence>
<dbReference type="PANTHER" id="PTHR33591">
    <property type="entry name" value="BETA-CAROTENE ISOMERASE D27"/>
    <property type="match status" value="1"/>
</dbReference>
<dbReference type="InterPro" id="IPR038938">
    <property type="entry name" value="D27-like"/>
</dbReference>
<reference evidence="2 3" key="1">
    <citation type="submission" date="2023-01" db="EMBL/GenBank/DDBJ databases">
        <title>Novel diversity within Roseofilum (Cyanobacteria; Desertifilaceae) from marine benthic mats with descriptions of four novel species.</title>
        <authorList>
            <person name="Wang Y."/>
            <person name="Berthold D.E."/>
            <person name="Hu J."/>
            <person name="Lefler F.W."/>
            <person name="Laughinghouse H.D. IV."/>
        </authorList>
    </citation>
    <scope>NUCLEOTIDE SEQUENCE [LARGE SCALE GENOMIC DNA]</scope>
    <source>
        <strain evidence="2 3">BLCC-M91</strain>
    </source>
</reference>
<evidence type="ECO:0000313" key="2">
    <source>
        <dbReference type="EMBL" id="MDJ1178686.1"/>
    </source>
</evidence>
<dbReference type="Proteomes" id="UP001231370">
    <property type="component" value="Unassembled WGS sequence"/>
</dbReference>
<proteinExistence type="predicted"/>
<keyword evidence="3" id="KW-1185">Reference proteome</keyword>
<dbReference type="PANTHER" id="PTHR33591:SF4">
    <property type="entry name" value="OS08G0114100 PROTEIN"/>
    <property type="match status" value="1"/>
</dbReference>
<dbReference type="InterPro" id="IPR025114">
    <property type="entry name" value="D27-like_C"/>
</dbReference>
<dbReference type="Pfam" id="PF13225">
    <property type="entry name" value="D27-like_C"/>
    <property type="match status" value="1"/>
</dbReference>
<accession>A0ABT7BJJ9</accession>
<feature type="domain" description="Beta-carotene isomerase D27-like C-terminal" evidence="1">
    <location>
        <begin position="102"/>
        <end position="188"/>
    </location>
</feature>
<sequence length="236" mass="26411">MTVPEPTSYHDNLCDRLFIALFTRKMAAVVGKGSSKTGYEGFVDVSQKIMQGRNALEQQQLVKKVLNSLIPAPILSLVRTFTTPSQWVCEANAWFATLLFEWLVGPCETKTVEIISENHTARQQNSAVQIKKCRYLESSGCVGMCINMCKLPTQDFFTQQFGIPLTMTPNFEDFSCEMVFGQYPQPLEQEAAFEQPCLTEHCAISSVKPEPCPRVRDTALSASRTCSCRTKSENAQ</sequence>